<keyword evidence="3" id="KW-1185">Reference proteome</keyword>
<dbReference type="AlphaFoldDB" id="C9SNB6"/>
<keyword evidence="1" id="KW-0732">Signal</keyword>
<protein>
    <submittedName>
        <fullName evidence="2">Uncharacterized protein</fullName>
    </submittedName>
</protein>
<dbReference type="STRING" id="526221.C9SNB6"/>
<dbReference type="RefSeq" id="XP_003003948.1">
    <property type="nucleotide sequence ID" value="XM_003003902.1"/>
</dbReference>
<dbReference type="Proteomes" id="UP000008698">
    <property type="component" value="Unassembled WGS sequence"/>
</dbReference>
<dbReference type="GeneID" id="9535542"/>
<name>C9SNB6_VERA1</name>
<gene>
    <name evidence="2" type="ORF">VDBG_06391</name>
</gene>
<sequence length="335" mass="38053">MQLSIATATTFLLAFTGAATVQKRQHPACAPYFYDGSVFPFDYAWGKYELCCNYNGVNSASFKPGISMTRFPPIDLAVACPGPRCLGDLESTRMSRDALRHIAEHDNSHDYPYCWGYAIFRTVYTPGSDEVIANAVDRLAIYAKLFTQEHQTHPRVPGAAMAFNIRPNEELWSRYYSELVQDEQTLSNATESDVGDSFDIWVRQHRRPMTSSVLERNSRFNFCLMLDEESLENTLAMPEDPYAPANSIARSEGEGWVKLISKRMRSEDEGGGGRYWLRVGIRDFLWPVWFFPSDSDILIEEMGWCDAEDGVQNLWGMPDDWFTEIMAAQSGSQTE</sequence>
<evidence type="ECO:0000256" key="1">
    <source>
        <dbReference type="SAM" id="SignalP"/>
    </source>
</evidence>
<dbReference type="OMA" id="ENTLAMP"/>
<feature type="signal peptide" evidence="1">
    <location>
        <begin position="1"/>
        <end position="18"/>
    </location>
</feature>
<evidence type="ECO:0000313" key="3">
    <source>
        <dbReference type="Proteomes" id="UP000008698"/>
    </source>
</evidence>
<dbReference type="KEGG" id="val:VDBG_06391"/>
<dbReference type="OrthoDB" id="6499973at2759"/>
<dbReference type="HOGENOM" id="CLU_071678_0_0_1"/>
<reference evidence="3" key="1">
    <citation type="journal article" date="2011" name="PLoS Pathog.">
        <title>Comparative genomics yields insights into niche adaptation of plant vascular wilt pathogens.</title>
        <authorList>
            <person name="Klosterman S.J."/>
            <person name="Subbarao K.V."/>
            <person name="Kang S."/>
            <person name="Veronese P."/>
            <person name="Gold S.E."/>
            <person name="Thomma B.P.H.J."/>
            <person name="Chen Z."/>
            <person name="Henrissat B."/>
            <person name="Lee Y.-H."/>
            <person name="Park J."/>
            <person name="Garcia-Pedrajas M.D."/>
            <person name="Barbara D.J."/>
            <person name="Anchieta A."/>
            <person name="de Jonge R."/>
            <person name="Santhanam P."/>
            <person name="Maruthachalam K."/>
            <person name="Atallah Z."/>
            <person name="Amyotte S.G."/>
            <person name="Paz Z."/>
            <person name="Inderbitzin P."/>
            <person name="Hayes R.J."/>
            <person name="Heiman D.I."/>
            <person name="Young S."/>
            <person name="Zeng Q."/>
            <person name="Engels R."/>
            <person name="Galagan J."/>
            <person name="Cuomo C.A."/>
            <person name="Dobinson K.F."/>
            <person name="Ma L.-J."/>
        </authorList>
    </citation>
    <scope>NUCLEOTIDE SEQUENCE [LARGE SCALE GENOMIC DNA]</scope>
    <source>
        <strain evidence="3">VaMs.102 / ATCC MYA-4576 / FGSC 10136</strain>
    </source>
</reference>
<organism evidence="3">
    <name type="scientific">Verticillium alfalfae (strain VaMs.102 / ATCC MYA-4576 / FGSC 10136)</name>
    <name type="common">Verticillium wilt of alfalfa</name>
    <name type="synonym">Verticillium albo-atrum</name>
    <dbReference type="NCBI Taxonomy" id="526221"/>
    <lineage>
        <taxon>Eukaryota</taxon>
        <taxon>Fungi</taxon>
        <taxon>Dikarya</taxon>
        <taxon>Ascomycota</taxon>
        <taxon>Pezizomycotina</taxon>
        <taxon>Sordariomycetes</taxon>
        <taxon>Hypocreomycetidae</taxon>
        <taxon>Glomerellales</taxon>
        <taxon>Plectosphaerellaceae</taxon>
        <taxon>Verticillium</taxon>
    </lineage>
</organism>
<dbReference type="eggNOG" id="ENOG502SX1Y">
    <property type="taxonomic scope" value="Eukaryota"/>
</dbReference>
<evidence type="ECO:0000313" key="2">
    <source>
        <dbReference type="EMBL" id="EEY20281.1"/>
    </source>
</evidence>
<accession>C9SNB6</accession>
<feature type="chain" id="PRO_5003000895" evidence="1">
    <location>
        <begin position="19"/>
        <end position="335"/>
    </location>
</feature>
<dbReference type="EMBL" id="DS985220">
    <property type="protein sequence ID" value="EEY20281.1"/>
    <property type="molecule type" value="Genomic_DNA"/>
</dbReference>
<proteinExistence type="predicted"/>